<evidence type="ECO:0000313" key="3">
    <source>
        <dbReference type="Proteomes" id="UP001374893"/>
    </source>
</evidence>
<feature type="domain" description="DUF7035" evidence="1">
    <location>
        <begin position="501"/>
        <end position="607"/>
    </location>
</feature>
<reference evidence="2 3" key="1">
    <citation type="submission" date="2021-06" db="EMBL/GenBank/DDBJ databases">
        <title>Complete genome of Haloferula helveola possessing various polysaccharide degrading enzymes.</title>
        <authorList>
            <person name="Takami H."/>
            <person name="Huang C."/>
            <person name="Hamasaki K."/>
        </authorList>
    </citation>
    <scope>NUCLEOTIDE SEQUENCE [LARGE SCALE GENOMIC DNA]</scope>
    <source>
        <strain evidence="2 3">CN-1</strain>
    </source>
</reference>
<sequence>MTVTVNITDDSSGFDFGNFFLYRPGDQFVDSFFFDSGARISGDDLDGVYEMTLPVSQYSPPGTWSVGVLAFDNDSNQITYDSSGTAFPVPGDEEFDVTNAGTIDNAIPTVANLSASPATIDTSGPFRTVTLTLDIADPLSGFLYGFVNVYDPNSNFQNSINPFYDGSNRTSGTDTNGSYQITFELPPGSLEGTWMIDVSTRDQAGNSGFSPGSSVTFEVDNSGAATGDVSDAIDATQFPWSVSGDEDWFFQTSVTHDGIDAAQSGPIDDNGSTSLELTIIGPGTLDFWWKVDSEEDYDILSVEVLGTGNFEEISGNVDWTQSSVLIPPGPQTVIFDYSKDNSVSSGADTGWVDRVYFAADADGEAPVIQYISITPNPVDISGGDQTYTITVEVSDEFNGFDSGNLTIYDPFGEYYDDLYFDSFNLVSGDEFFGTYEVEGTIYQSDLIPQIDYSLGQWYVEAEVGDAVDGYSRYYSEFDDPFPNPGDETFVVSDGGSVGTGPPVLESINSILPDPVDASAGATSVTVNFDVSDGDNGLDYGFVELYNPTGGFVNSVYFSNTDLVAGDEFSGTYEVTVPIPQYAPPGTWSVNFYLQDFGGDDRNYPFDEPFANPGDEEFAVTNTGTADTTGPVLHSFSLNPTTVDTTSMAETIDVDFNVTDDLAGIRGIFLFVYDPSGTFQFTVSVDPASGVAGDFTTTINLPMSSAEGTWEVVVFLRDFVGNTNRYGQFGDPFPVPGSEEFVNVTPTLSTFETLMAAYPLTGADAAADANPDFDLFSNIFEILLGLDPTVADFPVPAVYDSHVAGGELRIDFTIDPSLSIHANGQFLEVDDGTNPPFEITGQSSNNLSTWTHQLPVLISGTTYRVSIPIGPDTTGNLRLFARDP</sequence>
<evidence type="ECO:0000313" key="2">
    <source>
        <dbReference type="EMBL" id="BCX46809.1"/>
    </source>
</evidence>
<name>A0ABN6H315_9BACT</name>
<organism evidence="2 3">
    <name type="scientific">Haloferula helveola</name>
    <dbReference type="NCBI Taxonomy" id="490095"/>
    <lineage>
        <taxon>Bacteria</taxon>
        <taxon>Pseudomonadati</taxon>
        <taxon>Verrucomicrobiota</taxon>
        <taxon>Verrucomicrobiia</taxon>
        <taxon>Verrucomicrobiales</taxon>
        <taxon>Verrucomicrobiaceae</taxon>
        <taxon>Haloferula</taxon>
    </lineage>
</organism>
<dbReference type="PANTHER" id="PTHR31378:SF29">
    <property type="entry name" value="EGF-LIKE DOMAIN-CONTAINING PROTEIN-RELATED"/>
    <property type="match status" value="1"/>
</dbReference>
<evidence type="ECO:0000259" key="1">
    <source>
        <dbReference type="Pfam" id="PF23034"/>
    </source>
</evidence>
<dbReference type="InterPro" id="IPR055463">
    <property type="entry name" value="DUF7035"/>
</dbReference>
<gene>
    <name evidence="2" type="ORF">HAHE_07170</name>
</gene>
<feature type="domain" description="DUF7035" evidence="1">
    <location>
        <begin position="362"/>
        <end position="458"/>
    </location>
</feature>
<dbReference type="Proteomes" id="UP001374893">
    <property type="component" value="Chromosome"/>
</dbReference>
<dbReference type="EMBL" id="AP024702">
    <property type="protein sequence ID" value="BCX46809.1"/>
    <property type="molecule type" value="Genomic_DNA"/>
</dbReference>
<accession>A0ABN6H315</accession>
<protein>
    <submittedName>
        <fullName evidence="2">Serine peptidase</fullName>
    </submittedName>
</protein>
<feature type="domain" description="DUF7035" evidence="1">
    <location>
        <begin position="104"/>
        <end position="210"/>
    </location>
</feature>
<keyword evidence="3" id="KW-1185">Reference proteome</keyword>
<proteinExistence type="predicted"/>
<dbReference type="Pfam" id="PF23034">
    <property type="entry name" value="DUF7035"/>
    <property type="match status" value="3"/>
</dbReference>
<dbReference type="PANTHER" id="PTHR31378">
    <property type="entry name" value="EGF-LIKE DOMAIN-CONTAINING PROTEIN-RELATED-RELATED"/>
    <property type="match status" value="1"/>
</dbReference>